<dbReference type="InterPro" id="IPR036061">
    <property type="entry name" value="CheW-like_dom_sf"/>
</dbReference>
<dbReference type="InterPro" id="IPR011006">
    <property type="entry name" value="CheY-like_superfamily"/>
</dbReference>
<keyword evidence="5" id="KW-1185">Reference proteome</keyword>
<evidence type="ECO:0000313" key="4">
    <source>
        <dbReference type="EMBL" id="MBB6523501.1"/>
    </source>
</evidence>
<dbReference type="PANTHER" id="PTHR47233">
    <property type="entry name" value="CHEMOTAXIS PROTEIN CHEV"/>
    <property type="match status" value="1"/>
</dbReference>
<dbReference type="GO" id="GO:0006935">
    <property type="term" value="P:chemotaxis"/>
    <property type="evidence" value="ECO:0007669"/>
    <property type="project" value="InterPro"/>
</dbReference>
<dbReference type="PROSITE" id="PS50851">
    <property type="entry name" value="CHEW"/>
    <property type="match status" value="1"/>
</dbReference>
<evidence type="ECO:0000259" key="3">
    <source>
        <dbReference type="PROSITE" id="PS50851"/>
    </source>
</evidence>
<dbReference type="InterPro" id="IPR024181">
    <property type="entry name" value="Chemotax_regulator_CheV"/>
</dbReference>
<dbReference type="EMBL" id="JACHHT010000003">
    <property type="protein sequence ID" value="MBB6523501.1"/>
    <property type="molecule type" value="Genomic_DNA"/>
</dbReference>
<evidence type="ECO:0000259" key="2">
    <source>
        <dbReference type="PROSITE" id="PS50110"/>
    </source>
</evidence>
<dbReference type="SMART" id="SM00448">
    <property type="entry name" value="REC"/>
    <property type="match status" value="1"/>
</dbReference>
<dbReference type="AlphaFoldDB" id="A0A7X0MXA3"/>
<dbReference type="Gene3D" id="2.30.30.40">
    <property type="entry name" value="SH3 Domains"/>
    <property type="match status" value="1"/>
</dbReference>
<accession>A0A7X0MXA3</accession>
<dbReference type="PANTHER" id="PTHR47233:SF3">
    <property type="entry name" value="CHEMOTAXIS PROTEIN CHEV"/>
    <property type="match status" value="1"/>
</dbReference>
<comment type="caution">
    <text evidence="4">The sequence shown here is derived from an EMBL/GenBank/DDBJ whole genome shotgun (WGS) entry which is preliminary data.</text>
</comment>
<dbReference type="InParanoid" id="A0A7X0MXA3"/>
<dbReference type="Pfam" id="PF00072">
    <property type="entry name" value="Response_reg"/>
    <property type="match status" value="1"/>
</dbReference>
<organism evidence="4 5">
    <name type="scientific">Pseudoteredinibacter isoporae</name>
    <dbReference type="NCBI Taxonomy" id="570281"/>
    <lineage>
        <taxon>Bacteria</taxon>
        <taxon>Pseudomonadati</taxon>
        <taxon>Pseudomonadota</taxon>
        <taxon>Gammaproteobacteria</taxon>
        <taxon>Cellvibrionales</taxon>
        <taxon>Cellvibrionaceae</taxon>
        <taxon>Pseudoteredinibacter</taxon>
    </lineage>
</organism>
<dbReference type="Pfam" id="PF01584">
    <property type="entry name" value="CheW"/>
    <property type="match status" value="1"/>
</dbReference>
<protein>
    <submittedName>
        <fullName evidence="4">Two-component system chemotaxis response regulator CheV</fullName>
    </submittedName>
</protein>
<dbReference type="RefSeq" id="WP_166847670.1">
    <property type="nucleotide sequence ID" value="NZ_JAAONY010000003.1"/>
</dbReference>
<feature type="domain" description="CheW-like" evidence="3">
    <location>
        <begin position="18"/>
        <end position="157"/>
    </location>
</feature>
<evidence type="ECO:0000313" key="5">
    <source>
        <dbReference type="Proteomes" id="UP000528457"/>
    </source>
</evidence>
<dbReference type="GO" id="GO:0000160">
    <property type="term" value="P:phosphorelay signal transduction system"/>
    <property type="evidence" value="ECO:0007669"/>
    <property type="project" value="InterPro"/>
</dbReference>
<dbReference type="PIRSF" id="PIRSF002867">
    <property type="entry name" value="CheV"/>
    <property type="match status" value="1"/>
</dbReference>
<dbReference type="InterPro" id="IPR001789">
    <property type="entry name" value="Sig_transdc_resp-reg_receiver"/>
</dbReference>
<name>A0A7X0MXA3_9GAMM</name>
<dbReference type="PROSITE" id="PS50110">
    <property type="entry name" value="RESPONSE_REGULATORY"/>
    <property type="match status" value="1"/>
</dbReference>
<dbReference type="SUPFAM" id="SSF50341">
    <property type="entry name" value="CheW-like"/>
    <property type="match status" value="1"/>
</dbReference>
<dbReference type="Gene3D" id="3.40.50.2300">
    <property type="match status" value="1"/>
</dbReference>
<dbReference type="SUPFAM" id="SSF52172">
    <property type="entry name" value="CheY-like"/>
    <property type="match status" value="1"/>
</dbReference>
<evidence type="ECO:0000256" key="1">
    <source>
        <dbReference type="PROSITE-ProRule" id="PRU00169"/>
    </source>
</evidence>
<proteinExistence type="predicted"/>
<feature type="modified residue" description="4-aspartylphosphate" evidence="1">
    <location>
        <position position="237"/>
    </location>
</feature>
<feature type="domain" description="Response regulatory" evidence="2">
    <location>
        <begin position="179"/>
        <end position="304"/>
    </location>
</feature>
<sequence>MTRSTAAYKEAISAVGNTIEVLLFKLTGDQLYGINVFKVKEVLPCPPLNSIPNSDDSVPGCAHIRGQTIPVIDLAQAAGMGELTDLEDRFLIVTEYSRSIQGFLVYSVDRIVTLQWSDLSKAPAGVGEDNYLTAVAKIDEKLVEIMDVEKVLDEVNPVDEEIQEDIVPDEIMHEEHDRKLMIIDDSAVARKQIKRVADKMNIESVQAINGQDALDYLTKQAADGHNLNQEIYAVVCDIEMPGMDGYTFATKAKADERFNQIPILLHSSLGGVLNEELVKKSGANQFLAKFEPNELAKWISTQVVARGGTVEEA</sequence>
<dbReference type="Gene3D" id="2.40.50.180">
    <property type="entry name" value="CheA-289, Domain 4"/>
    <property type="match status" value="1"/>
</dbReference>
<reference evidence="4 5" key="1">
    <citation type="submission" date="2020-08" db="EMBL/GenBank/DDBJ databases">
        <title>Genomic Encyclopedia of Type Strains, Phase IV (KMG-IV): sequencing the most valuable type-strain genomes for metagenomic binning, comparative biology and taxonomic classification.</title>
        <authorList>
            <person name="Goeker M."/>
        </authorList>
    </citation>
    <scope>NUCLEOTIDE SEQUENCE [LARGE SCALE GENOMIC DNA]</scope>
    <source>
        <strain evidence="4 5">DSM 22368</strain>
    </source>
</reference>
<gene>
    <name evidence="4" type="ORF">HNR48_003803</name>
</gene>
<keyword evidence="1" id="KW-0597">Phosphoprotein</keyword>
<dbReference type="SMART" id="SM00260">
    <property type="entry name" value="CheW"/>
    <property type="match status" value="1"/>
</dbReference>
<dbReference type="InterPro" id="IPR002545">
    <property type="entry name" value="CheW-lke_dom"/>
</dbReference>
<dbReference type="Proteomes" id="UP000528457">
    <property type="component" value="Unassembled WGS sequence"/>
</dbReference>